<gene>
    <name evidence="6" type="ORF">M878_17785</name>
</gene>
<dbReference type="NCBIfam" id="TIGR01643">
    <property type="entry name" value="YD_repeat_2x"/>
    <property type="match status" value="9"/>
</dbReference>
<dbReference type="Proteomes" id="UP000017984">
    <property type="component" value="Chromosome"/>
</dbReference>
<organism evidence="6 7">
    <name type="scientific">Streptomyces roseochromogenus subsp. oscitans DS 12.976</name>
    <dbReference type="NCBI Taxonomy" id="1352936"/>
    <lineage>
        <taxon>Bacteria</taxon>
        <taxon>Bacillati</taxon>
        <taxon>Actinomycetota</taxon>
        <taxon>Actinomycetes</taxon>
        <taxon>Kitasatosporales</taxon>
        <taxon>Streptomycetaceae</taxon>
        <taxon>Streptomyces</taxon>
    </lineage>
</organism>
<keyword evidence="1" id="KW-0677">Repeat</keyword>
<dbReference type="HOGENOM" id="CLU_001218_1_2_11"/>
<dbReference type="InterPro" id="IPR045351">
    <property type="entry name" value="DUF6531"/>
</dbReference>
<feature type="domain" description="Outer membrane channel protein CpnT-like N-terminal" evidence="5">
    <location>
        <begin position="33"/>
        <end position="131"/>
    </location>
</feature>
<evidence type="ECO:0000256" key="1">
    <source>
        <dbReference type="ARBA" id="ARBA00022737"/>
    </source>
</evidence>
<name>V6KEU4_STRRC</name>
<evidence type="ECO:0000259" key="4">
    <source>
        <dbReference type="Pfam" id="PF25023"/>
    </source>
</evidence>
<dbReference type="PANTHER" id="PTHR32305:SF15">
    <property type="entry name" value="PROTEIN RHSA-RELATED"/>
    <property type="match status" value="1"/>
</dbReference>
<sequence length="1461" mass="161229">MVDLNPLHYINKFNHMFGDSVASGLEFLGISDPAVDPDGVREIAKKWRHLAQGLDDASTAADGALSGVEWEGKAAKAFHKRSKAARKQAGDMAHSLREGANGLDDFADKAHELLSEIGVILAEIAEYEIAGLALSVLTAGASEVASTLMSGERAMKVVALVGRIEEEGTTLGTVVRRVMQVIEQVERALKALKEIRGVAAAGRMAKEGLEFTAFQTMLEDPSAFKDPGKLAGILTEGALMGVGFGMLGKALGKGLKALGPAALAKLSKSMGLDCAAFERLRLNPGFDKLPASIRNMVKKFVRDPIDVATGDMALTRTDVTLPGVLPLVLERTHISSYHYGGWFGPSWASTLDQRVQADEDGFVYATADGARLCFPRPDDETNTPVGPETPGSRLTLSWDTDIDGGIRVHDPDAGLSYVFHSPVAAADDTVVDLPLQCIQDRNGNRITVEYSDGDVPGAVVHSGGYRIALDHDRARSRIIGLRLIDPAHPNRPGTTLFTFGYDEAGHLAEEYNSSGLPMQYTYDTDGRITSWTDRNNTTYWYQYDDQGRAIATGGTGDALASTLTYDTETLTTRVTDSLGHTRVYEHNEHLRLIRETDPLGNVSGQEWDNRLRLSSFVDPLGNATEFGYSDQGDLVRAVRPDGHETTAIYTAPGLVETVTDPDGSVWRQSYDERGNCVAVTGPSGATTRFAYNRLGHLTSITDTLGHLTRIQSDPVGLPLEIRDPLGNVTVYERDSFGRTVAITDPLGATTRLEWTIDGQPARRIRPDGTTECWEYDGEGNCTAHFSPTGAVTRFEYGHFDLLTARVDPDGVRYEYTHDSELRLVRVTNPVGRSWRYEFDPAGRLAAETDFDGSRLSYIHDAAGRLVSRSNAIGQHIRLDHDSLGRVVRKDAHGLVTTYAYDTSGRLVQATGPDASMHRRFDIGGNLAAETVNGRTMRYTYDEGGRRRSRITPTGAVTTYTHDAADNLVQLSAASATIDLAYDGVGRELIRRVGESVTLTSAYDAVGRLTSHAVTGLGGRVVQKHEYCYRPDGYLERLNSYLGGSRRISLDVIGRVTEIQADGWTERYAYDETGNQTMAEWPSAHPGHEATGPREYVGNRIARAGRVRYEHDCLGRITLRQKTRLSRKPDTWRYSWDAEDRLTEVVTPDGTLWRYLYDPLGRRIAKLRLAEDATTAVEQVDFTWDASTLCEQTAAAADTPHRLTLTWDHDGLQPLVQSERVTLADSPQEEVDSRFFAIVTDLVGSPTELLDKDGTIKWRTRSTLWGKTAWAKGSTAYTPLRFPGQYYDPETDLHYNHFRYYDPESARYLSPDPLGLVPAPNPLTYVHNPQSWADPLGLAPKCRELGLRQAALDAIEKLENIKKDPLKDINSQPKHNHYNAARREARGEVVAMKPDGTPFDHIKDLTQARNGLNNVREALEKELKNPPDGITERGLEVLIRRRKETIDELDRLNGFLHSIRHQ</sequence>
<dbReference type="InterPro" id="IPR028948">
    <property type="entry name" value="Ntox28"/>
</dbReference>
<dbReference type="NCBIfam" id="TIGR03696">
    <property type="entry name" value="Rhs_assc_core"/>
    <property type="match status" value="1"/>
</dbReference>
<dbReference type="InterPro" id="IPR057746">
    <property type="entry name" value="CpnT-like_N"/>
</dbReference>
<evidence type="ECO:0000259" key="5">
    <source>
        <dbReference type="Pfam" id="PF25547"/>
    </source>
</evidence>
<reference evidence="6 7" key="1">
    <citation type="journal article" date="2014" name="Genome Announc.">
        <title>Draft Genome Sequence of Streptomyces roseochromogenes subsp. oscitans DS 12.976, Producer of the Aminocoumarin Antibiotic Clorobiocin.</title>
        <authorList>
            <person name="Ruckert C."/>
            <person name="Kalinowski J."/>
            <person name="Heide L."/>
            <person name="Apel A.K."/>
        </authorList>
    </citation>
    <scope>NUCLEOTIDE SEQUENCE [LARGE SCALE GENOMIC DNA]</scope>
    <source>
        <strain evidence="6 7">DS 12.976</strain>
    </source>
</reference>
<evidence type="ECO:0000259" key="3">
    <source>
        <dbReference type="Pfam" id="PF20148"/>
    </source>
</evidence>
<comment type="caution">
    <text evidence="6">The sequence shown here is derived from an EMBL/GenBank/DDBJ whole genome shotgun (WGS) entry which is preliminary data.</text>
</comment>
<dbReference type="Gene3D" id="2.180.10.10">
    <property type="entry name" value="RHS repeat-associated core"/>
    <property type="match status" value="3"/>
</dbReference>
<dbReference type="Pfam" id="PF25547">
    <property type="entry name" value="WXG100_2"/>
    <property type="match status" value="1"/>
</dbReference>
<evidence type="ECO:0000313" key="7">
    <source>
        <dbReference type="Proteomes" id="UP000017984"/>
    </source>
</evidence>
<accession>V6KEU4</accession>
<dbReference type="Pfam" id="PF05593">
    <property type="entry name" value="RHS_repeat"/>
    <property type="match status" value="2"/>
</dbReference>
<dbReference type="InterPro" id="IPR022385">
    <property type="entry name" value="Rhs_assc_core"/>
</dbReference>
<dbReference type="Pfam" id="PF15605">
    <property type="entry name" value="Ntox28"/>
    <property type="match status" value="1"/>
</dbReference>
<evidence type="ECO:0000259" key="2">
    <source>
        <dbReference type="Pfam" id="PF15605"/>
    </source>
</evidence>
<dbReference type="InterPro" id="IPR006530">
    <property type="entry name" value="YD"/>
</dbReference>
<dbReference type="PATRIC" id="fig|1352936.5.peg.3732"/>
<dbReference type="InterPro" id="IPR056823">
    <property type="entry name" value="TEN-like_YD-shell"/>
</dbReference>
<keyword evidence="7" id="KW-1185">Reference proteome</keyword>
<dbReference type="PANTHER" id="PTHR32305">
    <property type="match status" value="1"/>
</dbReference>
<dbReference type="STRING" id="1352936.M878_17785"/>
<protein>
    <submittedName>
        <fullName evidence="6">Uncharacterized protein</fullName>
    </submittedName>
</protein>
<feature type="domain" description="DUF6531" evidence="3">
    <location>
        <begin position="303"/>
        <end position="374"/>
    </location>
</feature>
<dbReference type="InterPro" id="IPR050708">
    <property type="entry name" value="T6SS_VgrG/RHS"/>
</dbReference>
<dbReference type="CDD" id="cd20700">
    <property type="entry name" value="CdiA-CT_Ec_tRNase"/>
    <property type="match status" value="1"/>
</dbReference>
<dbReference type="InterPro" id="IPR031325">
    <property type="entry name" value="RHS_repeat"/>
</dbReference>
<feature type="domain" description="Teneurin-like YD-shell" evidence="4">
    <location>
        <begin position="769"/>
        <end position="1311"/>
    </location>
</feature>
<proteinExistence type="predicted"/>
<dbReference type="OrthoDB" id="4981820at2"/>
<dbReference type="EMBL" id="AWQX01000158">
    <property type="protein sequence ID" value="EST30568.1"/>
    <property type="molecule type" value="Genomic_DNA"/>
</dbReference>
<evidence type="ECO:0000313" key="6">
    <source>
        <dbReference type="EMBL" id="EST30568.1"/>
    </source>
</evidence>
<dbReference type="Pfam" id="PF20148">
    <property type="entry name" value="DUF6531"/>
    <property type="match status" value="1"/>
</dbReference>
<dbReference type="Pfam" id="PF25023">
    <property type="entry name" value="TEN_YD-shell"/>
    <property type="match status" value="1"/>
</dbReference>
<dbReference type="Gene3D" id="1.10.287.1060">
    <property type="entry name" value="ESAT-6-like"/>
    <property type="match status" value="1"/>
</dbReference>
<feature type="domain" description="Bacterial toxin 28" evidence="2">
    <location>
        <begin position="1346"/>
        <end position="1457"/>
    </location>
</feature>
<dbReference type="RefSeq" id="WP_023547508.1">
    <property type="nucleotide sequence ID" value="NZ_CM002285.1"/>
</dbReference>